<feature type="domain" description="PurM-like N-terminal" evidence="6">
    <location>
        <begin position="2"/>
        <end position="109"/>
    </location>
</feature>
<dbReference type="GO" id="GO:0005524">
    <property type="term" value="F:ATP binding"/>
    <property type="evidence" value="ECO:0007669"/>
    <property type="project" value="UniProtKB-KW"/>
</dbReference>
<dbReference type="EMBL" id="JAPDFW010000063">
    <property type="protein sequence ID" value="KAJ5076050.1"/>
    <property type="molecule type" value="Genomic_DNA"/>
</dbReference>
<dbReference type="InterPro" id="IPR036676">
    <property type="entry name" value="PurM-like_C_sf"/>
</dbReference>
<evidence type="ECO:0000313" key="9">
    <source>
        <dbReference type="Proteomes" id="UP001149090"/>
    </source>
</evidence>
<dbReference type="OMA" id="LARDWMC"/>
<gene>
    <name evidence="8" type="ORF">M0811_06912</name>
</gene>
<keyword evidence="1" id="KW-0808">Transferase</keyword>
<comment type="caution">
    <text evidence="8">The sequence shown here is derived from an EMBL/GenBank/DDBJ whole genome shotgun (WGS) entry which is preliminary data.</text>
</comment>
<keyword evidence="5" id="KW-0711">Selenium</keyword>
<dbReference type="Pfam" id="PF00586">
    <property type="entry name" value="AIRS"/>
    <property type="match status" value="1"/>
</dbReference>
<keyword evidence="9" id="KW-1185">Reference proteome</keyword>
<dbReference type="Pfam" id="PF02769">
    <property type="entry name" value="AIRS_C"/>
    <property type="match status" value="1"/>
</dbReference>
<dbReference type="CDD" id="cd02195">
    <property type="entry name" value="SelD"/>
    <property type="match status" value="1"/>
</dbReference>
<evidence type="ECO:0000256" key="4">
    <source>
        <dbReference type="ARBA" id="ARBA00022840"/>
    </source>
</evidence>
<name>A0A9Q0LQH1_ANAIG</name>
<dbReference type="Gene3D" id="3.30.1330.10">
    <property type="entry name" value="PurM-like, N-terminal domain"/>
    <property type="match status" value="1"/>
</dbReference>
<evidence type="ECO:0000313" key="8">
    <source>
        <dbReference type="EMBL" id="KAJ5076050.1"/>
    </source>
</evidence>
<dbReference type="Gene3D" id="3.90.650.10">
    <property type="entry name" value="PurM-like C-terminal domain"/>
    <property type="match status" value="1"/>
</dbReference>
<dbReference type="SUPFAM" id="SSF56042">
    <property type="entry name" value="PurM C-terminal domain-like"/>
    <property type="match status" value="1"/>
</dbReference>
<dbReference type="GO" id="GO:0016260">
    <property type="term" value="P:selenocysteine biosynthetic process"/>
    <property type="evidence" value="ECO:0007669"/>
    <property type="project" value="TreeGrafter"/>
</dbReference>
<dbReference type="InterPro" id="IPR004536">
    <property type="entry name" value="SPS/SelD"/>
</dbReference>
<dbReference type="PANTHER" id="PTHR10256:SF0">
    <property type="entry name" value="INACTIVE SELENIDE, WATER DIKINASE-LIKE PROTEIN-RELATED"/>
    <property type="match status" value="1"/>
</dbReference>
<keyword evidence="3" id="KW-0418">Kinase</keyword>
<protein>
    <submittedName>
        <fullName evidence="8">Selenide water dikinase</fullName>
    </submittedName>
</protein>
<sequence>MDCCVVPLQIPGYSLVQTTDFFFPSVNDCYVQGRIAACNVLSDLYAMGLTRCDNMLMLLGVCTEMEEEDQDYSSQEIIRGFNDTANEAGTQVRGGQTTYNPWPLIGGVATVICKDDEIILPENAQPGDKIILTKPLGTQITSSIPDFLRDKTMWSIFAELLKEEEAEKAAKTGVKSMSTLNKTAAELMKKYHATSATDVTGFGFLGHSKNLLENQKKDVSFVMHTLPCIKYTKIFDEMMFYGLQEGTAKETSGGLLFTLPAENAQAYIDDFFKIEGYKPWIVGDVVEGKKEVVMENLKIEELKQETRFKSKFEQSFFFQSF</sequence>
<dbReference type="PIRSF" id="PIRSF036407">
    <property type="entry name" value="Selenphspht_syn"/>
    <property type="match status" value="1"/>
</dbReference>
<evidence type="ECO:0000259" key="6">
    <source>
        <dbReference type="Pfam" id="PF00586"/>
    </source>
</evidence>
<proteinExistence type="predicted"/>
<evidence type="ECO:0000259" key="7">
    <source>
        <dbReference type="Pfam" id="PF02769"/>
    </source>
</evidence>
<dbReference type="SUPFAM" id="SSF55326">
    <property type="entry name" value="PurM N-terminal domain-like"/>
    <property type="match status" value="1"/>
</dbReference>
<keyword evidence="2" id="KW-0547">Nucleotide-binding</keyword>
<evidence type="ECO:0000256" key="5">
    <source>
        <dbReference type="ARBA" id="ARBA00023266"/>
    </source>
</evidence>
<evidence type="ECO:0000256" key="1">
    <source>
        <dbReference type="ARBA" id="ARBA00022679"/>
    </source>
</evidence>
<dbReference type="GO" id="GO:0004756">
    <property type="term" value="F:selenide, water dikinase activity"/>
    <property type="evidence" value="ECO:0007669"/>
    <property type="project" value="TreeGrafter"/>
</dbReference>
<dbReference type="OrthoDB" id="409395at2759"/>
<evidence type="ECO:0000256" key="3">
    <source>
        <dbReference type="ARBA" id="ARBA00022777"/>
    </source>
</evidence>
<dbReference type="NCBIfam" id="TIGR00476">
    <property type="entry name" value="selD"/>
    <property type="match status" value="1"/>
</dbReference>
<reference evidence="8" key="1">
    <citation type="submission" date="2022-10" db="EMBL/GenBank/DDBJ databases">
        <title>Novel sulphate-reducing endosymbionts in the free-living metamonad Anaeramoeba.</title>
        <authorList>
            <person name="Jerlstrom-Hultqvist J."/>
            <person name="Cepicka I."/>
            <person name="Gallot-Lavallee L."/>
            <person name="Salas-Leiva D."/>
            <person name="Curtis B.A."/>
            <person name="Zahonova K."/>
            <person name="Pipaliya S."/>
            <person name="Dacks J."/>
            <person name="Roger A.J."/>
        </authorList>
    </citation>
    <scope>NUCLEOTIDE SEQUENCE</scope>
    <source>
        <strain evidence="8">BMAN</strain>
    </source>
</reference>
<dbReference type="PANTHER" id="PTHR10256">
    <property type="entry name" value="SELENIDE, WATER DIKINASE"/>
    <property type="match status" value="1"/>
</dbReference>
<dbReference type="InterPro" id="IPR016188">
    <property type="entry name" value="PurM-like_N"/>
</dbReference>
<dbReference type="InterPro" id="IPR010918">
    <property type="entry name" value="PurM-like_C_dom"/>
</dbReference>
<evidence type="ECO:0000256" key="2">
    <source>
        <dbReference type="ARBA" id="ARBA00022741"/>
    </source>
</evidence>
<accession>A0A9Q0LQH1</accession>
<organism evidence="8 9">
    <name type="scientific">Anaeramoeba ignava</name>
    <name type="common">Anaerobic marine amoeba</name>
    <dbReference type="NCBI Taxonomy" id="1746090"/>
    <lineage>
        <taxon>Eukaryota</taxon>
        <taxon>Metamonada</taxon>
        <taxon>Anaeramoebidae</taxon>
        <taxon>Anaeramoeba</taxon>
    </lineage>
</organism>
<feature type="domain" description="PurM-like C-terminal" evidence="7">
    <location>
        <begin position="125"/>
        <end position="293"/>
    </location>
</feature>
<dbReference type="InterPro" id="IPR036921">
    <property type="entry name" value="PurM-like_N_sf"/>
</dbReference>
<dbReference type="GO" id="GO:0005737">
    <property type="term" value="C:cytoplasm"/>
    <property type="evidence" value="ECO:0007669"/>
    <property type="project" value="TreeGrafter"/>
</dbReference>
<dbReference type="Proteomes" id="UP001149090">
    <property type="component" value="Unassembled WGS sequence"/>
</dbReference>
<dbReference type="AlphaFoldDB" id="A0A9Q0LQH1"/>
<keyword evidence="4" id="KW-0067">ATP-binding</keyword>